<organism evidence="2 3">
    <name type="scientific">Dreissena polymorpha</name>
    <name type="common">Zebra mussel</name>
    <name type="synonym">Mytilus polymorpha</name>
    <dbReference type="NCBI Taxonomy" id="45954"/>
    <lineage>
        <taxon>Eukaryota</taxon>
        <taxon>Metazoa</taxon>
        <taxon>Spiralia</taxon>
        <taxon>Lophotrochozoa</taxon>
        <taxon>Mollusca</taxon>
        <taxon>Bivalvia</taxon>
        <taxon>Autobranchia</taxon>
        <taxon>Heteroconchia</taxon>
        <taxon>Euheterodonta</taxon>
        <taxon>Imparidentia</taxon>
        <taxon>Neoheterodontei</taxon>
        <taxon>Myida</taxon>
        <taxon>Dreissenoidea</taxon>
        <taxon>Dreissenidae</taxon>
        <taxon>Dreissena</taxon>
    </lineage>
</organism>
<comment type="caution">
    <text evidence="2">The sequence shown here is derived from an EMBL/GenBank/DDBJ whole genome shotgun (WGS) entry which is preliminary data.</text>
</comment>
<evidence type="ECO:0000313" key="2">
    <source>
        <dbReference type="EMBL" id="KAH3804690.1"/>
    </source>
</evidence>
<reference evidence="2" key="1">
    <citation type="journal article" date="2019" name="bioRxiv">
        <title>The Genome of the Zebra Mussel, Dreissena polymorpha: A Resource for Invasive Species Research.</title>
        <authorList>
            <person name="McCartney M.A."/>
            <person name="Auch B."/>
            <person name="Kono T."/>
            <person name="Mallez S."/>
            <person name="Zhang Y."/>
            <person name="Obille A."/>
            <person name="Becker A."/>
            <person name="Abrahante J.E."/>
            <person name="Garbe J."/>
            <person name="Badalamenti J.P."/>
            <person name="Herman A."/>
            <person name="Mangelson H."/>
            <person name="Liachko I."/>
            <person name="Sullivan S."/>
            <person name="Sone E.D."/>
            <person name="Koren S."/>
            <person name="Silverstein K.A.T."/>
            <person name="Beckman K.B."/>
            <person name="Gohl D.M."/>
        </authorList>
    </citation>
    <scope>NUCLEOTIDE SEQUENCE</scope>
    <source>
        <strain evidence="2">Duluth1</strain>
        <tissue evidence="2">Whole animal</tissue>
    </source>
</reference>
<protein>
    <submittedName>
        <fullName evidence="2">Uncharacterized protein</fullName>
    </submittedName>
</protein>
<keyword evidence="3" id="KW-1185">Reference proteome</keyword>
<dbReference type="EMBL" id="JAIWYP010000006">
    <property type="protein sequence ID" value="KAH3804690.1"/>
    <property type="molecule type" value="Genomic_DNA"/>
</dbReference>
<keyword evidence="1" id="KW-0812">Transmembrane</keyword>
<keyword evidence="1" id="KW-0472">Membrane</keyword>
<evidence type="ECO:0000256" key="1">
    <source>
        <dbReference type="SAM" id="Phobius"/>
    </source>
</evidence>
<sequence>MSTDRNKTLPDVCCTCTVLQQSIPNKDIRVRACNTICSLNENVPSAQTIPTHSRISDYHLTNGLPVKKKKRAMLRSRDSFYSHQRRFSANEETKTTDRGSIVSRLSVVIIALIAGLCCVVSFAALILQIL</sequence>
<proteinExistence type="predicted"/>
<reference evidence="2" key="2">
    <citation type="submission" date="2020-11" db="EMBL/GenBank/DDBJ databases">
        <authorList>
            <person name="McCartney M.A."/>
            <person name="Auch B."/>
            <person name="Kono T."/>
            <person name="Mallez S."/>
            <person name="Becker A."/>
            <person name="Gohl D.M."/>
            <person name="Silverstein K.A.T."/>
            <person name="Koren S."/>
            <person name="Bechman K.B."/>
            <person name="Herman A."/>
            <person name="Abrahante J.E."/>
            <person name="Garbe J."/>
        </authorList>
    </citation>
    <scope>NUCLEOTIDE SEQUENCE</scope>
    <source>
        <strain evidence="2">Duluth1</strain>
        <tissue evidence="2">Whole animal</tissue>
    </source>
</reference>
<dbReference type="AlphaFoldDB" id="A0A9D4FXM9"/>
<dbReference type="Proteomes" id="UP000828390">
    <property type="component" value="Unassembled WGS sequence"/>
</dbReference>
<accession>A0A9D4FXM9</accession>
<feature type="transmembrane region" description="Helical" evidence="1">
    <location>
        <begin position="107"/>
        <end position="129"/>
    </location>
</feature>
<gene>
    <name evidence="2" type="ORF">DPMN_132978</name>
</gene>
<name>A0A9D4FXM9_DREPO</name>
<evidence type="ECO:0000313" key="3">
    <source>
        <dbReference type="Proteomes" id="UP000828390"/>
    </source>
</evidence>
<keyword evidence="1" id="KW-1133">Transmembrane helix</keyword>